<evidence type="ECO:0000256" key="4">
    <source>
        <dbReference type="ARBA" id="ARBA00022807"/>
    </source>
</evidence>
<dbReference type="STRING" id="765915.A0A1Y2HLC4"/>
<dbReference type="OrthoDB" id="1939479at2759"/>
<dbReference type="PANTHER" id="PTHR12606">
    <property type="entry name" value="SENTRIN/SUMO-SPECIFIC PROTEASE"/>
    <property type="match status" value="1"/>
</dbReference>
<dbReference type="Pfam" id="PF02902">
    <property type="entry name" value="Peptidase_C48"/>
    <property type="match status" value="1"/>
</dbReference>
<evidence type="ECO:0000259" key="6">
    <source>
        <dbReference type="PROSITE" id="PS50600"/>
    </source>
</evidence>
<dbReference type="GO" id="GO:0016926">
    <property type="term" value="P:protein desumoylation"/>
    <property type="evidence" value="ECO:0007669"/>
    <property type="project" value="TreeGrafter"/>
</dbReference>
<dbReference type="PROSITE" id="PS50600">
    <property type="entry name" value="ULP_PROTEASE"/>
    <property type="match status" value="1"/>
</dbReference>
<comment type="similarity">
    <text evidence="1">Belongs to the peptidase C48 family.</text>
</comment>
<dbReference type="Gene3D" id="3.40.395.10">
    <property type="entry name" value="Adenoviral Proteinase, Chain A"/>
    <property type="match status" value="1"/>
</dbReference>
<gene>
    <name evidence="7" type="ORF">BCR44DRAFT_1499587</name>
</gene>
<keyword evidence="4" id="KW-0788">Thiol protease</keyword>
<accession>A0A1Y2HLC4</accession>
<dbReference type="SUPFAM" id="SSF54001">
    <property type="entry name" value="Cysteine proteinases"/>
    <property type="match status" value="1"/>
</dbReference>
<comment type="caution">
    <text evidence="7">The sequence shown here is derived from an EMBL/GenBank/DDBJ whole genome shotgun (WGS) entry which is preliminary data.</text>
</comment>
<dbReference type="GO" id="GO:0016929">
    <property type="term" value="F:deSUMOylase activity"/>
    <property type="evidence" value="ECO:0007669"/>
    <property type="project" value="TreeGrafter"/>
</dbReference>
<dbReference type="Proteomes" id="UP000193411">
    <property type="component" value="Unassembled WGS sequence"/>
</dbReference>
<name>A0A1Y2HLC4_9FUNG</name>
<proteinExistence type="inferred from homology"/>
<dbReference type="GO" id="GO:0005634">
    <property type="term" value="C:nucleus"/>
    <property type="evidence" value="ECO:0007669"/>
    <property type="project" value="TreeGrafter"/>
</dbReference>
<dbReference type="GO" id="GO:0006508">
    <property type="term" value="P:proteolysis"/>
    <property type="evidence" value="ECO:0007669"/>
    <property type="project" value="UniProtKB-KW"/>
</dbReference>
<feature type="region of interest" description="Disordered" evidence="5">
    <location>
        <begin position="226"/>
        <end position="277"/>
    </location>
</feature>
<dbReference type="AlphaFoldDB" id="A0A1Y2HLC4"/>
<evidence type="ECO:0000256" key="2">
    <source>
        <dbReference type="ARBA" id="ARBA00022670"/>
    </source>
</evidence>
<dbReference type="PANTHER" id="PTHR12606:SF141">
    <property type="entry name" value="GH15225P-RELATED"/>
    <property type="match status" value="1"/>
</dbReference>
<keyword evidence="2" id="KW-0645">Protease</keyword>
<dbReference type="InterPro" id="IPR003653">
    <property type="entry name" value="Peptidase_C48_C"/>
</dbReference>
<evidence type="ECO:0000313" key="8">
    <source>
        <dbReference type="Proteomes" id="UP000193411"/>
    </source>
</evidence>
<keyword evidence="8" id="KW-1185">Reference proteome</keyword>
<sequence length="657" mass="72681">MNPTPMPAHGPLPSNPRKRPRALLQDLQVADHDHTTATSTSYAGSALGRVFAPFKRVTHFVSNCVNPLLSFLGAEPVAATTPPTMHTITSSSTAAGHSSAADASSTFRHSSPLSVSVSRTSQPPTGHTMFRARDLYATSRGFLVPDTSTGDTQRQPSEREDGAALASSSSVHQRSHHNEHQLYPSIYAATTLILHVIRTVFHFGIIIGHPPISTSWAVNLPTSSSFSFSDTSGTNVRDHRQSRRTTSSVPDSRVTQLASSSSSLMPPPLYSRRSDNPKLNVNEAIQRARQVMSPIPSSLASGASSSSSHAQPTSIIDLTLASSTTSTSSSRPHSRASHARSSHSSTTASSSRARSWRSTPSDPALTKLCLSSKFQPLTAEDVNLMYRLRHLRGTVHSPVTHTPESEIYARLRAQDDEVDRKVSELAAQAALASAPKRSVDLWDLTPEMEQKVADSLEFALDPANEAVPMVDHINNALIGKDFATLKPKTWLNDEIVNTYGIMLAKRAAESASFFYSRFRDEGYARIKSWTRGKKMLLGKTDLLVFPIHGGAHWTVGCVNFKRKRIEYYDSLHGPDGGFFKRMRMYLSEEARDKLNEEFDFEGKRSAAAQLVRLRRVYVRVYGYITREEELTDAFDQTHLVKWRKRVYYELLTKQMLT</sequence>
<feature type="region of interest" description="Disordered" evidence="5">
    <location>
        <begin position="142"/>
        <end position="177"/>
    </location>
</feature>
<organism evidence="7 8">
    <name type="scientific">Catenaria anguillulae PL171</name>
    <dbReference type="NCBI Taxonomy" id="765915"/>
    <lineage>
        <taxon>Eukaryota</taxon>
        <taxon>Fungi</taxon>
        <taxon>Fungi incertae sedis</taxon>
        <taxon>Blastocladiomycota</taxon>
        <taxon>Blastocladiomycetes</taxon>
        <taxon>Blastocladiales</taxon>
        <taxon>Catenariaceae</taxon>
        <taxon>Catenaria</taxon>
    </lineage>
</organism>
<feature type="compositionally biased region" description="Basic residues" evidence="5">
    <location>
        <begin position="332"/>
        <end position="341"/>
    </location>
</feature>
<keyword evidence="3" id="KW-0378">Hydrolase</keyword>
<evidence type="ECO:0000256" key="1">
    <source>
        <dbReference type="ARBA" id="ARBA00005234"/>
    </source>
</evidence>
<feature type="region of interest" description="Disordered" evidence="5">
    <location>
        <begin position="322"/>
        <end position="362"/>
    </location>
</feature>
<feature type="domain" description="Ubiquitin-like protease family profile" evidence="6">
    <location>
        <begin position="475"/>
        <end position="657"/>
    </location>
</feature>
<evidence type="ECO:0000256" key="5">
    <source>
        <dbReference type="SAM" id="MobiDB-lite"/>
    </source>
</evidence>
<evidence type="ECO:0000256" key="3">
    <source>
        <dbReference type="ARBA" id="ARBA00022801"/>
    </source>
</evidence>
<dbReference type="EMBL" id="MCFL01000022">
    <property type="protein sequence ID" value="ORZ35380.1"/>
    <property type="molecule type" value="Genomic_DNA"/>
</dbReference>
<feature type="compositionally biased region" description="Polar residues" evidence="5">
    <location>
        <begin position="146"/>
        <end position="155"/>
    </location>
</feature>
<protein>
    <recommendedName>
        <fullName evidence="6">Ubiquitin-like protease family profile domain-containing protein</fullName>
    </recommendedName>
</protein>
<feature type="region of interest" description="Disordered" evidence="5">
    <location>
        <begin position="84"/>
        <end position="127"/>
    </location>
</feature>
<dbReference type="InterPro" id="IPR038765">
    <property type="entry name" value="Papain-like_cys_pep_sf"/>
</dbReference>
<evidence type="ECO:0000313" key="7">
    <source>
        <dbReference type="EMBL" id="ORZ35380.1"/>
    </source>
</evidence>
<feature type="compositionally biased region" description="Low complexity" evidence="5">
    <location>
        <begin position="87"/>
        <end position="121"/>
    </location>
</feature>
<feature type="compositionally biased region" description="Low complexity" evidence="5">
    <location>
        <begin position="252"/>
        <end position="264"/>
    </location>
</feature>
<feature type="compositionally biased region" description="Low complexity" evidence="5">
    <location>
        <begin position="322"/>
        <end position="331"/>
    </location>
</feature>
<feature type="compositionally biased region" description="Low complexity" evidence="5">
    <location>
        <begin position="342"/>
        <end position="361"/>
    </location>
</feature>
<reference evidence="7 8" key="1">
    <citation type="submission" date="2016-07" db="EMBL/GenBank/DDBJ databases">
        <title>Pervasive Adenine N6-methylation of Active Genes in Fungi.</title>
        <authorList>
            <consortium name="DOE Joint Genome Institute"/>
            <person name="Mondo S.J."/>
            <person name="Dannebaum R.O."/>
            <person name="Kuo R.C."/>
            <person name="Labutti K."/>
            <person name="Haridas S."/>
            <person name="Kuo A."/>
            <person name="Salamov A."/>
            <person name="Ahrendt S.R."/>
            <person name="Lipzen A."/>
            <person name="Sullivan W."/>
            <person name="Andreopoulos W.B."/>
            <person name="Clum A."/>
            <person name="Lindquist E."/>
            <person name="Daum C."/>
            <person name="Ramamoorthy G.K."/>
            <person name="Gryganskyi A."/>
            <person name="Culley D."/>
            <person name="Magnuson J.K."/>
            <person name="James T.Y."/>
            <person name="O'Malley M.A."/>
            <person name="Stajich J.E."/>
            <person name="Spatafora J.W."/>
            <person name="Visel A."/>
            <person name="Grigoriev I.V."/>
        </authorList>
    </citation>
    <scope>NUCLEOTIDE SEQUENCE [LARGE SCALE GENOMIC DNA]</scope>
    <source>
        <strain evidence="7 8">PL171</strain>
    </source>
</reference>